<evidence type="ECO:0000313" key="9">
    <source>
        <dbReference type="Proteomes" id="UP000077037"/>
    </source>
</evidence>
<keyword evidence="5 6" id="KW-0472">Membrane</keyword>
<sequence>MDRVLNDATLRIYLIGGLLAVMALMIGLTVAIVVRAGRQGRSRQVVERALAVREGQPALAAEGPVGRVAAMASKAEQAGQKLGTGRMGQSLLDAEDRRLVEVAGFEDVPRARALFVFGRFVCAIVLPVGLWLAASAYFSRLSLAMELCVAFIGFALGWMAPKWWLKRRVSRRKECAEEELPLLIDLIRLLQGVGLSIDQTLHILVTDFRSTLPVLGLELKVAIDQYARGRTRDQSLARLAQGFDNDDLAAICRLIVQVDKHGGAVQEPLARFGERVRERRKLDLKARVARMTVKMTGVMVITLLPALIIITGGSGFVALLRGLSRVSGGG</sequence>
<dbReference type="PANTHER" id="PTHR35007:SF2">
    <property type="entry name" value="PILUS ASSEMBLE PROTEIN"/>
    <property type="match status" value="1"/>
</dbReference>
<evidence type="ECO:0000256" key="6">
    <source>
        <dbReference type="SAM" id="Phobius"/>
    </source>
</evidence>
<keyword evidence="3 6" id="KW-0812">Transmembrane</keyword>
<evidence type="ECO:0000313" key="8">
    <source>
        <dbReference type="EMBL" id="SAI58466.1"/>
    </source>
</evidence>
<evidence type="ECO:0000256" key="1">
    <source>
        <dbReference type="ARBA" id="ARBA00004651"/>
    </source>
</evidence>
<evidence type="ECO:0000256" key="2">
    <source>
        <dbReference type="ARBA" id="ARBA00022475"/>
    </source>
</evidence>
<dbReference type="EMBL" id="FKBS01000029">
    <property type="protein sequence ID" value="SAI58466.1"/>
    <property type="molecule type" value="Genomic_DNA"/>
</dbReference>
<keyword evidence="4 6" id="KW-1133">Transmembrane helix</keyword>
<evidence type="ECO:0000256" key="3">
    <source>
        <dbReference type="ARBA" id="ARBA00022692"/>
    </source>
</evidence>
<dbReference type="GO" id="GO:0005886">
    <property type="term" value="C:plasma membrane"/>
    <property type="evidence" value="ECO:0007669"/>
    <property type="project" value="UniProtKB-SubCell"/>
</dbReference>
<dbReference type="RefSeq" id="WP_066420685.1">
    <property type="nucleotide sequence ID" value="NZ_FKBS01000029.1"/>
</dbReference>
<feature type="domain" description="Type II secretion system protein GspF" evidence="7">
    <location>
        <begin position="185"/>
        <end position="310"/>
    </location>
</feature>
<feature type="transmembrane region" description="Helical" evidence="6">
    <location>
        <begin position="297"/>
        <end position="320"/>
    </location>
</feature>
<protein>
    <submittedName>
        <fullName evidence="8">Flp pilus assembly protein</fullName>
    </submittedName>
</protein>
<gene>
    <name evidence="8" type="primary">tadC</name>
    <name evidence="8" type="ORF">SAMEA1982600_05103</name>
</gene>
<feature type="transmembrane region" description="Helical" evidence="6">
    <location>
        <begin position="144"/>
        <end position="165"/>
    </location>
</feature>
<evidence type="ECO:0000259" key="7">
    <source>
        <dbReference type="Pfam" id="PF00482"/>
    </source>
</evidence>
<proteinExistence type="predicted"/>
<evidence type="ECO:0000256" key="4">
    <source>
        <dbReference type="ARBA" id="ARBA00022989"/>
    </source>
</evidence>
<dbReference type="Proteomes" id="UP000077037">
    <property type="component" value="Unassembled WGS sequence"/>
</dbReference>
<comment type="subcellular location">
    <subcellularLocation>
        <location evidence="1">Cell membrane</location>
        <topology evidence="1">Multi-pass membrane protein</topology>
    </subcellularLocation>
</comment>
<dbReference type="OrthoDB" id="5952202at2"/>
<feature type="transmembrane region" description="Helical" evidence="6">
    <location>
        <begin position="116"/>
        <end position="138"/>
    </location>
</feature>
<dbReference type="AlphaFoldDB" id="A0A157RKP4"/>
<dbReference type="InterPro" id="IPR018076">
    <property type="entry name" value="T2SS_GspF_dom"/>
</dbReference>
<accession>A0A157RKP4</accession>
<reference evidence="8 9" key="1">
    <citation type="submission" date="2016-03" db="EMBL/GenBank/DDBJ databases">
        <authorList>
            <consortium name="Pathogen Informatics"/>
        </authorList>
    </citation>
    <scope>NUCLEOTIDE SEQUENCE [LARGE SCALE GENOMIC DNA]</scope>
    <source>
        <strain evidence="8 9">NCTC13364</strain>
    </source>
</reference>
<feature type="transmembrane region" description="Helical" evidence="6">
    <location>
        <begin position="12"/>
        <end position="34"/>
    </location>
</feature>
<dbReference type="Pfam" id="PF00482">
    <property type="entry name" value="T2SSF"/>
    <property type="match status" value="1"/>
</dbReference>
<name>A0A157RKP4_9BORD</name>
<dbReference type="PANTHER" id="PTHR35007">
    <property type="entry name" value="INTEGRAL MEMBRANE PROTEIN-RELATED"/>
    <property type="match status" value="1"/>
</dbReference>
<keyword evidence="2" id="KW-1003">Cell membrane</keyword>
<organism evidence="8 9">
    <name type="scientific">Bordetella ansorpii</name>
    <dbReference type="NCBI Taxonomy" id="288768"/>
    <lineage>
        <taxon>Bacteria</taxon>
        <taxon>Pseudomonadati</taxon>
        <taxon>Pseudomonadota</taxon>
        <taxon>Betaproteobacteria</taxon>
        <taxon>Burkholderiales</taxon>
        <taxon>Alcaligenaceae</taxon>
        <taxon>Bordetella</taxon>
    </lineage>
</organism>
<evidence type="ECO:0000256" key="5">
    <source>
        <dbReference type="ARBA" id="ARBA00023136"/>
    </source>
</evidence>